<organism evidence="1 2">
    <name type="scientific">Devosia lucknowensis</name>
    <dbReference type="NCBI Taxonomy" id="1096929"/>
    <lineage>
        <taxon>Bacteria</taxon>
        <taxon>Pseudomonadati</taxon>
        <taxon>Pseudomonadota</taxon>
        <taxon>Alphaproteobacteria</taxon>
        <taxon>Hyphomicrobiales</taxon>
        <taxon>Devosiaceae</taxon>
        <taxon>Devosia</taxon>
    </lineage>
</organism>
<accession>A0A1Y6G7X5</accession>
<dbReference type="InterPro" id="IPR009351">
    <property type="entry name" value="AlkZ-like"/>
</dbReference>
<dbReference type="PANTHER" id="PTHR30528">
    <property type="entry name" value="CYTOPLASMIC PROTEIN"/>
    <property type="match status" value="1"/>
</dbReference>
<sequence length="383" mass="43046">MSRKPLVITTAQARAIWMRAQRLDEAQPFGAGPAAAQAAIEQLGYVQIDTINVIERCHHHILFSRIPGYRRADLAALQSAEKSIFEYWTHALSYVPTSDLNLFMPAMRAYRDQPSAWFGSVTKAEVSAMVKRLKADGPLSIRDIDDDELVDKTHPWASRKPSKRVLQLMFYQGLVAISAREGMVKTYDLIERHFGWDKAPRPATERQVTAYLLERALRSQGVVSMDSICHLNAPAKKAVAELIAARVKARKLVPVTIEGAEKVPHWTTPAALDQTAATPANRVHILSPFDPLIIQRKRLKLMFGYDHIFEAYVPAAKRRYGYFALPVLVDDRVVAAADLKTDRQAGKLLVQKWIWLDEPGAEAKAAIDVELGRFERFQLQAEA</sequence>
<keyword evidence="2" id="KW-1185">Reference proteome</keyword>
<reference evidence="2" key="1">
    <citation type="submission" date="2017-04" db="EMBL/GenBank/DDBJ databases">
        <authorList>
            <person name="Varghese N."/>
            <person name="Submissions S."/>
        </authorList>
    </citation>
    <scope>NUCLEOTIDE SEQUENCE [LARGE SCALE GENOMIC DNA]</scope>
</reference>
<name>A0A1Y6G7X5_9HYPH</name>
<dbReference type="EMBL" id="FXWK01000002">
    <property type="protein sequence ID" value="SMQ85854.1"/>
    <property type="molecule type" value="Genomic_DNA"/>
</dbReference>
<protein>
    <recommendedName>
        <fullName evidence="3">Winged helix DNA-binding domain-containing protein</fullName>
    </recommendedName>
</protein>
<dbReference type="OrthoDB" id="9787207at2"/>
<evidence type="ECO:0000313" key="1">
    <source>
        <dbReference type="EMBL" id="SMQ85854.1"/>
    </source>
</evidence>
<dbReference type="Proteomes" id="UP000194474">
    <property type="component" value="Unassembled WGS sequence"/>
</dbReference>
<dbReference type="Pfam" id="PF06224">
    <property type="entry name" value="AlkZ-like"/>
    <property type="match status" value="1"/>
</dbReference>
<dbReference type="PANTHER" id="PTHR30528:SF0">
    <property type="entry name" value="CYTOPLASMIC PROTEIN"/>
    <property type="match status" value="1"/>
</dbReference>
<evidence type="ECO:0000313" key="2">
    <source>
        <dbReference type="Proteomes" id="UP000194474"/>
    </source>
</evidence>
<proteinExistence type="predicted"/>
<gene>
    <name evidence="1" type="ORF">SAMN06295905_3147</name>
</gene>
<dbReference type="AlphaFoldDB" id="A0A1Y6G7X5"/>
<evidence type="ECO:0008006" key="3">
    <source>
        <dbReference type="Google" id="ProtNLM"/>
    </source>
</evidence>